<dbReference type="InterPro" id="IPR020904">
    <property type="entry name" value="Sc_DH/Rdtase_CS"/>
</dbReference>
<dbReference type="Gene3D" id="3.40.50.720">
    <property type="entry name" value="NAD(P)-binding Rossmann-like Domain"/>
    <property type="match status" value="1"/>
</dbReference>
<organism evidence="5 6">
    <name type="scientific">Agrocybe pediades</name>
    <dbReference type="NCBI Taxonomy" id="84607"/>
    <lineage>
        <taxon>Eukaryota</taxon>
        <taxon>Fungi</taxon>
        <taxon>Dikarya</taxon>
        <taxon>Basidiomycota</taxon>
        <taxon>Agaricomycotina</taxon>
        <taxon>Agaricomycetes</taxon>
        <taxon>Agaricomycetidae</taxon>
        <taxon>Agaricales</taxon>
        <taxon>Agaricineae</taxon>
        <taxon>Strophariaceae</taxon>
        <taxon>Agrocybe</taxon>
    </lineage>
</organism>
<keyword evidence="6" id="KW-1185">Reference proteome</keyword>
<protein>
    <submittedName>
        <fullName evidence="5">Uncharacterized protein</fullName>
    </submittedName>
</protein>
<evidence type="ECO:0000256" key="1">
    <source>
        <dbReference type="ARBA" id="ARBA00006484"/>
    </source>
</evidence>
<evidence type="ECO:0000256" key="4">
    <source>
        <dbReference type="RuleBase" id="RU000363"/>
    </source>
</evidence>
<dbReference type="PRINTS" id="PR00080">
    <property type="entry name" value="SDRFAMILY"/>
</dbReference>
<dbReference type="SUPFAM" id="SSF51735">
    <property type="entry name" value="NAD(P)-binding Rossmann-fold domains"/>
    <property type="match status" value="1"/>
</dbReference>
<evidence type="ECO:0000313" key="6">
    <source>
        <dbReference type="Proteomes" id="UP000521872"/>
    </source>
</evidence>
<name>A0A8H4VR11_9AGAR</name>
<gene>
    <name evidence="5" type="ORF">D9613_005885</name>
</gene>
<evidence type="ECO:0000256" key="3">
    <source>
        <dbReference type="ARBA" id="ARBA00023002"/>
    </source>
</evidence>
<comment type="caution">
    <text evidence="5">The sequence shown here is derived from an EMBL/GenBank/DDBJ whole genome shotgun (WGS) entry which is preliminary data.</text>
</comment>
<proteinExistence type="inferred from homology"/>
<evidence type="ECO:0000256" key="2">
    <source>
        <dbReference type="ARBA" id="ARBA00022857"/>
    </source>
</evidence>
<dbReference type="PANTHER" id="PTHR43669">
    <property type="entry name" value="5-KETO-D-GLUCONATE 5-REDUCTASE"/>
    <property type="match status" value="1"/>
</dbReference>
<dbReference type="CDD" id="cd05233">
    <property type="entry name" value="SDR_c"/>
    <property type="match status" value="1"/>
</dbReference>
<keyword evidence="3" id="KW-0560">Oxidoreductase</keyword>
<sequence length="246" mass="25978">MSKIGIITGASSGIGRASAVALSAAGWKLILTARRLDQLKETAALCANETVIVAGDITDEPFMKGVFEVATKHFGRLDLLFNNAGISPKKIGIEDLTLADFQKVIDVNLIGSFIAAREAIKIFKSQTPQGGRIINNGSLSAHVPRPNSSPYVCSKHAITGLTKSIALEGRPFSITCTQIDIGNAATDITQRLEVGAEQANGTILGEPTMDVKHVGSTIVHIASMPPDVAMLEVNIMAARMPYVGRG</sequence>
<dbReference type="EMBL" id="JAACJL010000030">
    <property type="protein sequence ID" value="KAF4617175.1"/>
    <property type="molecule type" value="Genomic_DNA"/>
</dbReference>
<dbReference type="AlphaFoldDB" id="A0A8H4VR11"/>
<dbReference type="Pfam" id="PF00106">
    <property type="entry name" value="adh_short"/>
    <property type="match status" value="1"/>
</dbReference>
<evidence type="ECO:0000313" key="5">
    <source>
        <dbReference type="EMBL" id="KAF4617175.1"/>
    </source>
</evidence>
<dbReference type="InterPro" id="IPR036291">
    <property type="entry name" value="NAD(P)-bd_dom_sf"/>
</dbReference>
<dbReference type="InterPro" id="IPR002347">
    <property type="entry name" value="SDR_fam"/>
</dbReference>
<reference evidence="5 6" key="1">
    <citation type="submission" date="2019-12" db="EMBL/GenBank/DDBJ databases">
        <authorList>
            <person name="Floudas D."/>
            <person name="Bentzer J."/>
            <person name="Ahren D."/>
            <person name="Johansson T."/>
            <person name="Persson P."/>
            <person name="Tunlid A."/>
        </authorList>
    </citation>
    <scope>NUCLEOTIDE SEQUENCE [LARGE SCALE GENOMIC DNA]</scope>
    <source>
        <strain evidence="5 6">CBS 102.39</strain>
    </source>
</reference>
<accession>A0A8H4VR11</accession>
<comment type="similarity">
    <text evidence="1 4">Belongs to the short-chain dehydrogenases/reductases (SDR) family.</text>
</comment>
<dbReference type="GO" id="GO:0016491">
    <property type="term" value="F:oxidoreductase activity"/>
    <property type="evidence" value="ECO:0007669"/>
    <property type="project" value="UniProtKB-KW"/>
</dbReference>
<dbReference type="PROSITE" id="PS00061">
    <property type="entry name" value="ADH_SHORT"/>
    <property type="match status" value="1"/>
</dbReference>
<dbReference type="PANTHER" id="PTHR43669:SF3">
    <property type="entry name" value="ALCOHOL DEHYDROGENASE, PUTATIVE (AFU_ORTHOLOGUE AFUA_3G03445)-RELATED"/>
    <property type="match status" value="1"/>
</dbReference>
<dbReference type="Proteomes" id="UP000521872">
    <property type="component" value="Unassembled WGS sequence"/>
</dbReference>
<dbReference type="PRINTS" id="PR00081">
    <property type="entry name" value="GDHRDH"/>
</dbReference>
<keyword evidence="2" id="KW-0521">NADP</keyword>